<dbReference type="PROSITE" id="PS51257">
    <property type="entry name" value="PROKAR_LIPOPROTEIN"/>
    <property type="match status" value="1"/>
</dbReference>
<dbReference type="EMBL" id="MIPT01000001">
    <property type="protein sequence ID" value="OHT21019.1"/>
    <property type="molecule type" value="Genomic_DNA"/>
</dbReference>
<comment type="caution">
    <text evidence="2">The sequence shown here is derived from an EMBL/GenBank/DDBJ whole genome shotgun (WGS) entry which is preliminary data.</text>
</comment>
<evidence type="ECO:0000313" key="3">
    <source>
        <dbReference type="Proteomes" id="UP000179467"/>
    </source>
</evidence>
<keyword evidence="1" id="KW-0732">Signal</keyword>
<proteinExistence type="predicted"/>
<dbReference type="OrthoDB" id="6985970at2"/>
<dbReference type="RefSeq" id="WP_070934329.1">
    <property type="nucleotide sequence ID" value="NZ_MIPT01000001.1"/>
</dbReference>
<dbReference type="AlphaFoldDB" id="A0A1S1HFG2"/>
<evidence type="ECO:0000256" key="1">
    <source>
        <dbReference type="SAM" id="SignalP"/>
    </source>
</evidence>
<protein>
    <recommendedName>
        <fullName evidence="4">Lipoprotein</fullName>
    </recommendedName>
</protein>
<feature type="signal peptide" evidence="1">
    <location>
        <begin position="1"/>
        <end position="22"/>
    </location>
</feature>
<keyword evidence="3" id="KW-1185">Reference proteome</keyword>
<evidence type="ECO:0008006" key="4">
    <source>
        <dbReference type="Google" id="ProtNLM"/>
    </source>
</evidence>
<sequence>MKPTIMILACAMLAACGPAAKPADVDAGGADAAGNAILPAEPDMAPGNAVADPGIGNAAVASTLPTAAWIGKWVGVEGLALEIEPGPEEGIYALKVTLLDGTNNYVGTGAGETIHFTRDGKEEVIRKATGDETGLKYLAGKKDCLMIRQGEGFCRD</sequence>
<accession>A0A1S1HFG2</accession>
<name>A0A1S1HFG2_9SPHN</name>
<evidence type="ECO:0000313" key="2">
    <source>
        <dbReference type="EMBL" id="OHT21019.1"/>
    </source>
</evidence>
<feature type="chain" id="PRO_5010334773" description="Lipoprotein" evidence="1">
    <location>
        <begin position="23"/>
        <end position="156"/>
    </location>
</feature>
<organism evidence="2 3">
    <name type="scientific">Edaphosphingomonas haloaromaticamans</name>
    <dbReference type="NCBI Taxonomy" id="653954"/>
    <lineage>
        <taxon>Bacteria</taxon>
        <taxon>Pseudomonadati</taxon>
        <taxon>Pseudomonadota</taxon>
        <taxon>Alphaproteobacteria</taxon>
        <taxon>Sphingomonadales</taxon>
        <taxon>Rhizorhabdaceae</taxon>
        <taxon>Edaphosphingomonas</taxon>
    </lineage>
</organism>
<dbReference type="Proteomes" id="UP000179467">
    <property type="component" value="Unassembled WGS sequence"/>
</dbReference>
<gene>
    <name evidence="2" type="ORF">BHE75_03024</name>
</gene>
<reference evidence="2 3" key="1">
    <citation type="submission" date="2016-09" db="EMBL/GenBank/DDBJ databases">
        <title>Metabolic pathway, cell adaptation mechanisms and a novel monoxygenase revealed through proteogenomic-transcription analysis of a Sphingomonas haloaromaticamans strain degrading the fungicide ortho-phenylphenol.</title>
        <authorList>
            <person name="Perruchon C."/>
            <person name="Papadopoulou E.S."/>
            <person name="Rousidou C."/>
            <person name="Vasileiadis S."/>
            <person name="Tanou G."/>
            <person name="Amoutzias G."/>
            <person name="Molassiotis A."/>
            <person name="Karpouzas D.G."/>
        </authorList>
    </citation>
    <scope>NUCLEOTIDE SEQUENCE [LARGE SCALE GENOMIC DNA]</scope>
    <source>
        <strain evidence="2 3">P3</strain>
    </source>
</reference>